<protein>
    <recommendedName>
        <fullName evidence="4">Xaa-Pro aminopeptidase</fullName>
        <ecNumber evidence="4">3.4.11.9</ecNumber>
    </recommendedName>
</protein>
<feature type="non-terminal residue" evidence="9">
    <location>
        <position position="96"/>
    </location>
</feature>
<dbReference type="PANTHER" id="PTHR43226:SF4">
    <property type="entry name" value="XAA-PRO AMINOPEPTIDASE 3"/>
    <property type="match status" value="1"/>
</dbReference>
<reference evidence="9 10" key="1">
    <citation type="submission" date="2020-03" db="EMBL/GenBank/DDBJ databases">
        <title>Tamlana sp. nov, isolated from XXX.</title>
        <authorList>
            <person name="Cao W.R."/>
        </authorList>
    </citation>
    <scope>NUCLEOTIDE SEQUENCE [LARGE SCALE GENOMIC DNA]</scope>
    <source>
        <strain evidence="9 10">HST1-43</strain>
    </source>
</reference>
<keyword evidence="10" id="KW-1185">Reference proteome</keyword>
<dbReference type="Proteomes" id="UP000760545">
    <property type="component" value="Unassembled WGS sequence"/>
</dbReference>
<keyword evidence="7" id="KW-0464">Manganese</keyword>
<dbReference type="SUPFAM" id="SSF55920">
    <property type="entry name" value="Creatinase/aminopeptidase"/>
    <property type="match status" value="1"/>
</dbReference>
<dbReference type="Gene3D" id="3.90.230.10">
    <property type="entry name" value="Creatinase/methionine aminopeptidase superfamily"/>
    <property type="match status" value="1"/>
</dbReference>
<evidence type="ECO:0000256" key="2">
    <source>
        <dbReference type="ARBA" id="ARBA00001936"/>
    </source>
</evidence>
<dbReference type="InterPro" id="IPR052433">
    <property type="entry name" value="X-Pro_dipept-like"/>
</dbReference>
<evidence type="ECO:0000256" key="7">
    <source>
        <dbReference type="ARBA" id="ARBA00023211"/>
    </source>
</evidence>
<evidence type="ECO:0000256" key="1">
    <source>
        <dbReference type="ARBA" id="ARBA00001424"/>
    </source>
</evidence>
<dbReference type="RefSeq" id="WP_167920539.1">
    <property type="nucleotide sequence ID" value="NZ_JAAVJS010000808.1"/>
</dbReference>
<dbReference type="Pfam" id="PF00557">
    <property type="entry name" value="Peptidase_M24"/>
    <property type="match status" value="1"/>
</dbReference>
<comment type="similarity">
    <text evidence="3">Belongs to the peptidase M24B family.</text>
</comment>
<comment type="caution">
    <text evidence="9">The sequence shown here is derived from an EMBL/GenBank/DDBJ whole genome shotgun (WGS) entry which is preliminary data.</text>
</comment>
<feature type="non-terminal residue" evidence="9">
    <location>
        <position position="1"/>
    </location>
</feature>
<gene>
    <name evidence="9" type="ORF">HC176_19095</name>
</gene>
<evidence type="ECO:0000259" key="8">
    <source>
        <dbReference type="Pfam" id="PF00557"/>
    </source>
</evidence>
<evidence type="ECO:0000313" key="9">
    <source>
        <dbReference type="EMBL" id="NJX17579.1"/>
    </source>
</evidence>
<accession>A0ABX1DKQ0</accession>
<evidence type="ECO:0000313" key="10">
    <source>
        <dbReference type="Proteomes" id="UP000760545"/>
    </source>
</evidence>
<dbReference type="PANTHER" id="PTHR43226">
    <property type="entry name" value="XAA-PRO AMINOPEPTIDASE 3"/>
    <property type="match status" value="1"/>
</dbReference>
<comment type="catalytic activity">
    <reaction evidence="1">
        <text>Release of any N-terminal amino acid, including proline, that is linked to proline, even from a dipeptide or tripeptide.</text>
        <dbReference type="EC" id="3.4.11.9"/>
    </reaction>
</comment>
<feature type="domain" description="Peptidase M24" evidence="8">
    <location>
        <begin position="2"/>
        <end position="78"/>
    </location>
</feature>
<dbReference type="InterPro" id="IPR036005">
    <property type="entry name" value="Creatinase/aminopeptidase-like"/>
</dbReference>
<proteinExistence type="inferred from homology"/>
<dbReference type="EC" id="3.4.11.9" evidence="4"/>
<name>A0ABX1DKQ0_9FLAO</name>
<comment type="cofactor">
    <cofactor evidence="2">
        <name>Mn(2+)</name>
        <dbReference type="ChEBI" id="CHEBI:29035"/>
    </cofactor>
</comment>
<keyword evidence="5" id="KW-0479">Metal-binding</keyword>
<dbReference type="EMBL" id="JAAVJS010000808">
    <property type="protein sequence ID" value="NJX17579.1"/>
    <property type="molecule type" value="Genomic_DNA"/>
</dbReference>
<evidence type="ECO:0000256" key="5">
    <source>
        <dbReference type="ARBA" id="ARBA00022723"/>
    </source>
</evidence>
<evidence type="ECO:0000256" key="3">
    <source>
        <dbReference type="ARBA" id="ARBA00008766"/>
    </source>
</evidence>
<keyword evidence="6" id="KW-0378">Hydrolase</keyword>
<dbReference type="InterPro" id="IPR000994">
    <property type="entry name" value="Pept_M24"/>
</dbReference>
<evidence type="ECO:0000256" key="6">
    <source>
        <dbReference type="ARBA" id="ARBA00022801"/>
    </source>
</evidence>
<evidence type="ECO:0000256" key="4">
    <source>
        <dbReference type="ARBA" id="ARBA00012574"/>
    </source>
</evidence>
<organism evidence="9 10">
    <name type="scientific">Tamlana crocina</name>
    <dbReference type="NCBI Taxonomy" id="393006"/>
    <lineage>
        <taxon>Bacteria</taxon>
        <taxon>Pseudomonadati</taxon>
        <taxon>Bacteroidota</taxon>
        <taxon>Flavobacteriia</taxon>
        <taxon>Flavobacteriales</taxon>
        <taxon>Flavobacteriaceae</taxon>
        <taxon>Tamlana</taxon>
    </lineage>
</organism>
<sequence length="96" mass="10670">QCKEGELILLDTGAEYANYASDLSRTIPVSGKFTKRQKEVYNAVNRVKNDATKMLVPGADWAEYHKEVGKLMTSELLGLGLLDKADVQNEDPDWPA</sequence>